<comment type="caution">
    <text evidence="4">The sequence shown here is derived from an EMBL/GenBank/DDBJ whole genome shotgun (WGS) entry which is preliminary data.</text>
</comment>
<dbReference type="Gene3D" id="3.20.20.70">
    <property type="entry name" value="Aldolase class I"/>
    <property type="match status" value="1"/>
</dbReference>
<dbReference type="PANTHER" id="PTHR22893:SF91">
    <property type="entry name" value="NADPH DEHYDROGENASE 2-RELATED"/>
    <property type="match status" value="1"/>
</dbReference>
<keyword evidence="3" id="KW-0521">NADP</keyword>
<proteinExistence type="predicted"/>
<dbReference type="InterPro" id="IPR013785">
    <property type="entry name" value="Aldolase_TIM"/>
</dbReference>
<evidence type="ECO:0000313" key="4">
    <source>
        <dbReference type="EMBL" id="KAF5942129.1"/>
    </source>
</evidence>
<keyword evidence="1" id="KW-0285">Flavoprotein</keyword>
<dbReference type="SUPFAM" id="SSF51395">
    <property type="entry name" value="FMN-linked oxidoreductases"/>
    <property type="match status" value="1"/>
</dbReference>
<dbReference type="EMBL" id="JACBKZ010000009">
    <property type="protein sequence ID" value="KAF5942129.1"/>
    <property type="molecule type" value="Genomic_DNA"/>
</dbReference>
<keyword evidence="5" id="KW-1185">Reference proteome</keyword>
<name>A0A7J7GMX3_CAMSI</name>
<evidence type="ECO:0000313" key="5">
    <source>
        <dbReference type="Proteomes" id="UP000593564"/>
    </source>
</evidence>
<dbReference type="Proteomes" id="UP000593564">
    <property type="component" value="Unassembled WGS sequence"/>
</dbReference>
<evidence type="ECO:0000256" key="2">
    <source>
        <dbReference type="ARBA" id="ARBA00022643"/>
    </source>
</evidence>
<accession>A0A7J7GMX3</accession>
<dbReference type="InterPro" id="IPR045247">
    <property type="entry name" value="Oye-like"/>
</dbReference>
<protein>
    <recommendedName>
        <fullName evidence="6">NADH:flavin oxidoreductase/NADH oxidase N-terminal domain-containing protein</fullName>
    </recommendedName>
</protein>
<organism evidence="4 5">
    <name type="scientific">Camellia sinensis</name>
    <name type="common">Tea plant</name>
    <name type="synonym">Thea sinensis</name>
    <dbReference type="NCBI Taxonomy" id="4442"/>
    <lineage>
        <taxon>Eukaryota</taxon>
        <taxon>Viridiplantae</taxon>
        <taxon>Streptophyta</taxon>
        <taxon>Embryophyta</taxon>
        <taxon>Tracheophyta</taxon>
        <taxon>Spermatophyta</taxon>
        <taxon>Magnoliopsida</taxon>
        <taxon>eudicotyledons</taxon>
        <taxon>Gunneridae</taxon>
        <taxon>Pentapetalae</taxon>
        <taxon>asterids</taxon>
        <taxon>Ericales</taxon>
        <taxon>Theaceae</taxon>
        <taxon>Camellia</taxon>
    </lineage>
</organism>
<dbReference type="PANTHER" id="PTHR22893">
    <property type="entry name" value="NADH OXIDOREDUCTASE-RELATED"/>
    <property type="match status" value="1"/>
</dbReference>
<reference evidence="4 5" key="2">
    <citation type="submission" date="2020-07" db="EMBL/GenBank/DDBJ databases">
        <title>Genome assembly of wild tea tree DASZ reveals pedigree and selection history of tea varieties.</title>
        <authorList>
            <person name="Zhang W."/>
        </authorList>
    </citation>
    <scope>NUCLEOTIDE SEQUENCE [LARGE SCALE GENOMIC DNA]</scope>
    <source>
        <strain evidence="5">cv. G240</strain>
        <tissue evidence="4">Leaf</tissue>
    </source>
</reference>
<evidence type="ECO:0000256" key="1">
    <source>
        <dbReference type="ARBA" id="ARBA00022630"/>
    </source>
</evidence>
<dbReference type="GO" id="GO:0010181">
    <property type="term" value="F:FMN binding"/>
    <property type="evidence" value="ECO:0007669"/>
    <property type="project" value="InterPro"/>
</dbReference>
<evidence type="ECO:0000256" key="3">
    <source>
        <dbReference type="ARBA" id="ARBA00022857"/>
    </source>
</evidence>
<keyword evidence="2" id="KW-0288">FMN</keyword>
<reference evidence="5" key="1">
    <citation type="journal article" date="2020" name="Nat. Commun.">
        <title>Genome assembly of wild tea tree DASZ reveals pedigree and selection history of tea varieties.</title>
        <authorList>
            <person name="Zhang W."/>
            <person name="Zhang Y."/>
            <person name="Qiu H."/>
            <person name="Guo Y."/>
            <person name="Wan H."/>
            <person name="Zhang X."/>
            <person name="Scossa F."/>
            <person name="Alseekh S."/>
            <person name="Zhang Q."/>
            <person name="Wang P."/>
            <person name="Xu L."/>
            <person name="Schmidt M.H."/>
            <person name="Jia X."/>
            <person name="Li D."/>
            <person name="Zhu A."/>
            <person name="Guo F."/>
            <person name="Chen W."/>
            <person name="Ni D."/>
            <person name="Usadel B."/>
            <person name="Fernie A.R."/>
            <person name="Wen W."/>
        </authorList>
    </citation>
    <scope>NUCLEOTIDE SEQUENCE [LARGE SCALE GENOMIC DNA]</scope>
    <source>
        <strain evidence="5">cv. G240</strain>
    </source>
</reference>
<evidence type="ECO:0008006" key="6">
    <source>
        <dbReference type="Google" id="ProtNLM"/>
    </source>
</evidence>
<dbReference type="AlphaFoldDB" id="A0A7J7GMX3"/>
<gene>
    <name evidence="4" type="ORF">HYC85_019771</name>
</gene>
<sequence length="82" mass="9309">MRKAFKGTFISTGGYDREDGIRAVPENHCGLVVYGRLFLANPEIPRRFELNVPLNMYNSETIAIHDPIVGYSDYPFLEETNA</sequence>
<dbReference type="GO" id="GO:0016491">
    <property type="term" value="F:oxidoreductase activity"/>
    <property type="evidence" value="ECO:0007669"/>
    <property type="project" value="InterPro"/>
</dbReference>